<accession>A0A1G4I0N1</accession>
<dbReference type="AlphaFoldDB" id="A0A1G4I0N1"/>
<evidence type="ECO:0000313" key="4">
    <source>
        <dbReference type="Proteomes" id="UP000195570"/>
    </source>
</evidence>
<dbReference type="RefSeq" id="XP_067076835.1">
    <property type="nucleotide sequence ID" value="XM_067220734.1"/>
</dbReference>
<proteinExistence type="predicted"/>
<name>A0A1G4I0N1_TRYEQ</name>
<keyword evidence="2" id="KW-0732">Signal</keyword>
<comment type="caution">
    <text evidence="3">The sequence shown here is derived from an EMBL/GenBank/DDBJ whole genome shotgun (WGS) entry which is preliminary data.</text>
</comment>
<dbReference type="VEuPathDB" id="TriTrypDB:TEOVI_000852400"/>
<feature type="chain" id="PRO_5009235071" description="Trypanosome variant surface glycoprotein (A-type)" evidence="2">
    <location>
        <begin position="26"/>
        <end position="375"/>
    </location>
</feature>
<organism evidence="3 4">
    <name type="scientific">Trypanosoma equiperdum</name>
    <dbReference type="NCBI Taxonomy" id="5694"/>
    <lineage>
        <taxon>Eukaryota</taxon>
        <taxon>Discoba</taxon>
        <taxon>Euglenozoa</taxon>
        <taxon>Kinetoplastea</taxon>
        <taxon>Metakinetoplastina</taxon>
        <taxon>Trypanosomatida</taxon>
        <taxon>Trypanosomatidae</taxon>
        <taxon>Trypanosoma</taxon>
    </lineage>
</organism>
<dbReference type="EMBL" id="CZPT02000236">
    <property type="protein sequence ID" value="SCU65192.1"/>
    <property type="molecule type" value="Genomic_DNA"/>
</dbReference>
<feature type="signal peptide" evidence="2">
    <location>
        <begin position="1"/>
        <end position="25"/>
    </location>
</feature>
<dbReference type="GeneID" id="92382458"/>
<evidence type="ECO:0000256" key="2">
    <source>
        <dbReference type="SAM" id="SignalP"/>
    </source>
</evidence>
<evidence type="ECO:0000313" key="3">
    <source>
        <dbReference type="EMBL" id="SCU65192.1"/>
    </source>
</evidence>
<evidence type="ECO:0008006" key="5">
    <source>
        <dbReference type="Google" id="ProtNLM"/>
    </source>
</evidence>
<keyword evidence="4" id="KW-1185">Reference proteome</keyword>
<reference evidence="3" key="1">
    <citation type="submission" date="2016-09" db="EMBL/GenBank/DDBJ databases">
        <authorList>
            <person name="Hebert L."/>
            <person name="Moumen B."/>
        </authorList>
    </citation>
    <scope>NUCLEOTIDE SEQUENCE [LARGE SCALE GENOMIC DNA]</scope>
    <source>
        <strain evidence="3">OVI</strain>
    </source>
</reference>
<feature type="compositionally biased region" description="Polar residues" evidence="1">
    <location>
        <begin position="144"/>
        <end position="158"/>
    </location>
</feature>
<gene>
    <name evidence="3" type="ORF">TEOVI_000852400</name>
</gene>
<sequence length="375" mass="39830">MSREPAFSGTVTITLFLLAEIQTKAGKQSTKAATAANTPCKAVLFLKKLATSLQTKLAAEMIKTKERTDEAATLGIAIAAAETDNKRLGYNILRAIALQAQADQIARLKQLDTAYAPAVRQLVNVSTRLRSATMLHNRKETKKGTNSGSAVSHDLSSGHQRKKKSFIHMTSAAMSALVLLEIADLHSNAIQNKAANGSKLQVLLEQAAVASLNAATENIAKAALSIALLLAKKLRQFTTVQLAFADQLVRAQTKLAKLTGHQFGTASCDDLKVPSIMSNDADTDSITGGSGNIYLTEGPKTYAAATHTTFNTKRQHSIAWANQGNFDKLKICKLKLKEKGGVAAAPLIGKEQTAGGSNDYNLCVVSGAVTLTTQL</sequence>
<protein>
    <recommendedName>
        <fullName evidence="5">Trypanosome variant surface glycoprotein (A-type)</fullName>
    </recommendedName>
</protein>
<evidence type="ECO:0000256" key="1">
    <source>
        <dbReference type="SAM" id="MobiDB-lite"/>
    </source>
</evidence>
<dbReference type="Proteomes" id="UP000195570">
    <property type="component" value="Unassembled WGS sequence"/>
</dbReference>
<feature type="region of interest" description="Disordered" evidence="1">
    <location>
        <begin position="138"/>
        <end position="159"/>
    </location>
</feature>